<organism evidence="1 2">
    <name type="scientific">Eragrostis curvula</name>
    <name type="common">weeping love grass</name>
    <dbReference type="NCBI Taxonomy" id="38414"/>
    <lineage>
        <taxon>Eukaryota</taxon>
        <taxon>Viridiplantae</taxon>
        <taxon>Streptophyta</taxon>
        <taxon>Embryophyta</taxon>
        <taxon>Tracheophyta</taxon>
        <taxon>Spermatophyta</taxon>
        <taxon>Magnoliopsida</taxon>
        <taxon>Liliopsida</taxon>
        <taxon>Poales</taxon>
        <taxon>Poaceae</taxon>
        <taxon>PACMAD clade</taxon>
        <taxon>Chloridoideae</taxon>
        <taxon>Eragrostideae</taxon>
        <taxon>Eragrostidinae</taxon>
        <taxon>Eragrostis</taxon>
    </lineage>
</organism>
<reference evidence="1 2" key="1">
    <citation type="journal article" date="2019" name="Sci. Rep.">
        <title>A high-quality genome of Eragrostis curvula grass provides insights into Poaceae evolution and supports new strategies to enhance forage quality.</title>
        <authorList>
            <person name="Carballo J."/>
            <person name="Santos B.A.C.M."/>
            <person name="Zappacosta D."/>
            <person name="Garbus I."/>
            <person name="Selva J.P."/>
            <person name="Gallo C.A."/>
            <person name="Diaz A."/>
            <person name="Albertini E."/>
            <person name="Caccamo M."/>
            <person name="Echenique V."/>
        </authorList>
    </citation>
    <scope>NUCLEOTIDE SEQUENCE [LARGE SCALE GENOMIC DNA]</scope>
    <source>
        <strain evidence="2">cv. Victoria</strain>
        <tissue evidence="1">Leaf</tissue>
    </source>
</reference>
<proteinExistence type="predicted"/>
<accession>A0A5J9WER0</accession>
<name>A0A5J9WER0_9POAL</name>
<dbReference type="PANTHER" id="PTHR34591">
    <property type="entry name" value="OS03G0653100 PROTEIN-RELATED"/>
    <property type="match status" value="1"/>
</dbReference>
<evidence type="ECO:0000313" key="2">
    <source>
        <dbReference type="Proteomes" id="UP000324897"/>
    </source>
</evidence>
<feature type="non-terminal residue" evidence="1">
    <location>
        <position position="1"/>
    </location>
</feature>
<evidence type="ECO:0000313" key="1">
    <source>
        <dbReference type="EMBL" id="TVU45754.1"/>
    </source>
</evidence>
<dbReference type="AlphaFoldDB" id="A0A5J9WER0"/>
<keyword evidence="2" id="KW-1185">Reference proteome</keyword>
<gene>
    <name evidence="1" type="ORF">EJB05_05252</name>
</gene>
<dbReference type="Proteomes" id="UP000324897">
    <property type="component" value="Chromosome 5"/>
</dbReference>
<dbReference type="EMBL" id="RWGY01000004">
    <property type="protein sequence ID" value="TVU45754.1"/>
    <property type="molecule type" value="Genomic_DNA"/>
</dbReference>
<sequence>MATIINVPDKYHVIKSLADVSECHDFYLGKSRHGVYSATLDAQYWLQVWRFKESCAKMEWVLIHYRDLKPMRINYNHEHQKIVYSAINEEASKKEEIECNSDDDPMTNDDEVGVYGHRDMQIVGRFFKPPNLEPTYAQLLVQAIQRNEVDASCS</sequence>
<comment type="caution">
    <text evidence="1">The sequence shown here is derived from an EMBL/GenBank/DDBJ whole genome shotgun (WGS) entry which is preliminary data.</text>
</comment>
<dbReference type="Gramene" id="TVU45754">
    <property type="protein sequence ID" value="TVU45754"/>
    <property type="gene ID" value="EJB05_05252"/>
</dbReference>
<protein>
    <submittedName>
        <fullName evidence="1">Uncharacterized protein</fullName>
    </submittedName>
</protein>